<dbReference type="SUPFAM" id="SSF54862">
    <property type="entry name" value="4Fe-4S ferredoxins"/>
    <property type="match status" value="1"/>
</dbReference>
<sequence length="291" mass="30688">MRIIMVTAGNYGARVVNTMAVHGLAPQIVAVFDYTGEGGDFLDDPSSLLPSRTPDADLTVAAGLGGDLNLVAAEIAAESGSGGIIVESHAPGQLPDGLRSEIDSLVDCAIFPTPFCSLEPVGDPHIDAFASRFGKPEVEMEGNERVVSVKVKRSAPCGSTFYVAENIRGVPLDEVDVAAGEKFHNYPCLASMEVDPRFGDTHLHVAGYLTREAFKRAAGVPGAHAEVDPEVCRGAECGFICMDVCPLVRLSMGTIRRGVTAEVDPFSCGACEKCMRECPSGAKKMMGPGKR</sequence>
<organism evidence="2 3">
    <name type="scientific">Methanothermobacter defluvii</name>
    <dbReference type="NCBI Taxonomy" id="49339"/>
    <lineage>
        <taxon>Archaea</taxon>
        <taxon>Methanobacteriati</taxon>
        <taxon>Methanobacteriota</taxon>
        <taxon>Methanomada group</taxon>
        <taxon>Methanobacteria</taxon>
        <taxon>Methanobacteriales</taxon>
        <taxon>Methanobacteriaceae</taxon>
        <taxon>Methanothermobacter</taxon>
    </lineage>
</organism>
<evidence type="ECO:0000259" key="1">
    <source>
        <dbReference type="PROSITE" id="PS51379"/>
    </source>
</evidence>
<evidence type="ECO:0000313" key="3">
    <source>
        <dbReference type="Proteomes" id="UP000256864"/>
    </source>
</evidence>
<name>A0A371NE21_9EURY</name>
<dbReference type="InterPro" id="IPR003745">
    <property type="entry name" value="DUF166"/>
</dbReference>
<accession>A0A371NE21</accession>
<feature type="domain" description="4Fe-4S ferredoxin-type" evidence="1">
    <location>
        <begin position="223"/>
        <end position="255"/>
    </location>
</feature>
<dbReference type="Proteomes" id="UP000256864">
    <property type="component" value="Unassembled WGS sequence"/>
</dbReference>
<comment type="caution">
    <text evidence="2">The sequence shown here is derived from an EMBL/GenBank/DDBJ whole genome shotgun (WGS) entry which is preliminary data.</text>
</comment>
<dbReference type="GO" id="GO:0016491">
    <property type="term" value="F:oxidoreductase activity"/>
    <property type="evidence" value="ECO:0007669"/>
    <property type="project" value="UniProtKB-ARBA"/>
</dbReference>
<dbReference type="InterPro" id="IPR017900">
    <property type="entry name" value="4Fe4S_Fe_S_CS"/>
</dbReference>
<gene>
    <name evidence="2" type="ORF">C7452_0774</name>
</gene>
<dbReference type="Pfam" id="PF02593">
    <property type="entry name" value="DUF166"/>
    <property type="match status" value="1"/>
</dbReference>
<feature type="domain" description="4Fe-4S ferredoxin-type" evidence="1">
    <location>
        <begin position="259"/>
        <end position="288"/>
    </location>
</feature>
<keyword evidence="3" id="KW-1185">Reference proteome</keyword>
<evidence type="ECO:0000313" key="2">
    <source>
        <dbReference type="EMBL" id="REE28753.1"/>
    </source>
</evidence>
<proteinExistence type="predicted"/>
<dbReference type="InterPro" id="IPR017896">
    <property type="entry name" value="4Fe4S_Fe-S-bd"/>
</dbReference>
<reference evidence="2 3" key="1">
    <citation type="submission" date="2018-07" db="EMBL/GenBank/DDBJ databases">
        <title>Genomic Encyclopedia of Type Strains, Phase IV (KMG-IV): sequencing the most valuable type-strain genomes for metagenomic binning, comparative biology and taxonomic classification.</title>
        <authorList>
            <person name="Goeker M."/>
        </authorList>
    </citation>
    <scope>NUCLEOTIDE SEQUENCE [LARGE SCALE GENOMIC DNA]</scope>
    <source>
        <strain evidence="2 3">DSM 7466</strain>
    </source>
</reference>
<dbReference type="AlphaFoldDB" id="A0A371NE21"/>
<dbReference type="EMBL" id="QREL01000001">
    <property type="protein sequence ID" value="REE28753.1"/>
    <property type="molecule type" value="Genomic_DNA"/>
</dbReference>
<dbReference type="PROSITE" id="PS00198">
    <property type="entry name" value="4FE4S_FER_1"/>
    <property type="match status" value="1"/>
</dbReference>
<dbReference type="PROSITE" id="PS51379">
    <property type="entry name" value="4FE4S_FER_2"/>
    <property type="match status" value="2"/>
</dbReference>
<protein>
    <recommendedName>
        <fullName evidence="1">4Fe-4S ferredoxin-type domain-containing protein</fullName>
    </recommendedName>
</protein>